<keyword evidence="9" id="KW-0146">Chitin degradation</keyword>
<proteinExistence type="inferred from homology"/>
<evidence type="ECO:0000256" key="4">
    <source>
        <dbReference type="ARBA" id="ARBA00012729"/>
    </source>
</evidence>
<dbReference type="InterPro" id="IPR018371">
    <property type="entry name" value="Chitin-binding_1_CS"/>
</dbReference>
<dbReference type="FunFam" id="1.10.530.10:FF:000052">
    <property type="entry name" value="Endochitinase PR4"/>
    <property type="match status" value="1"/>
</dbReference>
<evidence type="ECO:0000256" key="17">
    <source>
        <dbReference type="SAM" id="SignalP"/>
    </source>
</evidence>
<dbReference type="InterPro" id="IPR016283">
    <property type="entry name" value="Glyco_hydro_19"/>
</dbReference>
<feature type="disulfide bond" evidence="15">
    <location>
        <begin position="153"/>
        <end position="162"/>
    </location>
</feature>
<dbReference type="PROSITE" id="PS00774">
    <property type="entry name" value="CHITINASE_19_2"/>
    <property type="match status" value="1"/>
</dbReference>
<dbReference type="Gene3D" id="3.30.60.10">
    <property type="entry name" value="Endochitinase-like"/>
    <property type="match status" value="1"/>
</dbReference>
<evidence type="ECO:0000256" key="15">
    <source>
        <dbReference type="PIRSR" id="PIRSR001060-2"/>
    </source>
</evidence>
<evidence type="ECO:0000256" key="8">
    <source>
        <dbReference type="ARBA" id="ARBA00022821"/>
    </source>
</evidence>
<dbReference type="InterPro" id="IPR036861">
    <property type="entry name" value="Endochitinase-like_sf"/>
</dbReference>
<comment type="function">
    <text evidence="2">Defense against chitin-containing fungal pathogens.</text>
</comment>
<dbReference type="FunFam" id="3.30.20.10:FF:000001">
    <property type="entry name" value="Endochitinase (Chitinase)"/>
    <property type="match status" value="1"/>
</dbReference>
<keyword evidence="6 17" id="KW-0732">Signal</keyword>
<dbReference type="PANTHER" id="PTHR22595:SF193">
    <property type="entry name" value="ENDOCHITINASE EP3"/>
    <property type="match status" value="1"/>
</dbReference>
<keyword evidence="12 19" id="KW-0326">Glycosidase</keyword>
<dbReference type="PRINTS" id="PR00451">
    <property type="entry name" value="CHITINBINDNG"/>
</dbReference>
<evidence type="ECO:0000256" key="5">
    <source>
        <dbReference type="ARBA" id="ARBA00022669"/>
    </source>
</evidence>
<evidence type="ECO:0000256" key="14">
    <source>
        <dbReference type="PIRSR" id="PIRSR001060-1"/>
    </source>
</evidence>
<evidence type="ECO:0000256" key="12">
    <source>
        <dbReference type="ARBA" id="ARBA00023295"/>
    </source>
</evidence>
<dbReference type="PROSITE" id="PS00026">
    <property type="entry name" value="CHIT_BIND_I_1"/>
    <property type="match status" value="1"/>
</dbReference>
<comment type="similarity">
    <text evidence="3">Belongs to the glycosyl hydrolase 19 family. Chitinase class I subfamily.</text>
</comment>
<feature type="chain" id="PRO_5022966705" description="chitinase" evidence="17">
    <location>
        <begin position="28"/>
        <end position="273"/>
    </location>
</feature>
<dbReference type="InterPro" id="IPR000726">
    <property type="entry name" value="Glyco_hydro_19_cat"/>
</dbReference>
<feature type="disulfide bond" evidence="15">
    <location>
        <begin position="91"/>
        <end position="140"/>
    </location>
</feature>
<sequence length="273" mass="28721">MVAFKSLLTIILTAGILAVALPKLVVGQNCGCASNLCCSQFGFCGTGDEYCGTGCREGPCNPPPSGNGASVPDIVTDAFFNGIVNQAAANCAGRGFYTRAAFLDAVSSNPQFGTVGSGDDSKREIAAFFAHATHETGHFCYIEEIDGASQDYCDESNTQYPCASGQNYYGRGPLQLTWNYNYGPAGAAIGFDGLNNPGIVASDRTISFRAALWYWMTNVHSIITSGKGFGETTRAINSGECNGGRPDAVNARAQYYTDYCSQLGVAPGDNLTC</sequence>
<feature type="disulfide bond" evidence="15 16">
    <location>
        <begin position="37"/>
        <end position="51"/>
    </location>
</feature>
<dbReference type="PANTHER" id="PTHR22595">
    <property type="entry name" value="CHITINASE-RELATED"/>
    <property type="match status" value="1"/>
</dbReference>
<evidence type="ECO:0000256" key="7">
    <source>
        <dbReference type="ARBA" id="ARBA00022801"/>
    </source>
</evidence>
<dbReference type="GO" id="GO:0016998">
    <property type="term" value="P:cell wall macromolecule catabolic process"/>
    <property type="evidence" value="ECO:0007669"/>
    <property type="project" value="InterPro"/>
</dbReference>
<dbReference type="SMART" id="SM00270">
    <property type="entry name" value="ChtBD1"/>
    <property type="match status" value="1"/>
</dbReference>
<evidence type="ECO:0000256" key="13">
    <source>
        <dbReference type="ARBA" id="ARBA00023326"/>
    </source>
</evidence>
<dbReference type="Gene3D" id="1.10.530.10">
    <property type="match status" value="1"/>
</dbReference>
<dbReference type="GO" id="GO:0008843">
    <property type="term" value="F:endochitinase activity"/>
    <property type="evidence" value="ECO:0007669"/>
    <property type="project" value="UniProtKB-EC"/>
</dbReference>
<evidence type="ECO:0000256" key="1">
    <source>
        <dbReference type="ARBA" id="ARBA00000822"/>
    </source>
</evidence>
<evidence type="ECO:0000259" key="18">
    <source>
        <dbReference type="PROSITE" id="PS50941"/>
    </source>
</evidence>
<evidence type="ECO:0000256" key="3">
    <source>
        <dbReference type="ARBA" id="ARBA00009373"/>
    </source>
</evidence>
<feature type="signal peptide" evidence="17">
    <location>
        <begin position="1"/>
        <end position="27"/>
    </location>
</feature>
<dbReference type="InterPro" id="IPR023346">
    <property type="entry name" value="Lysozyme-like_dom_sf"/>
</dbReference>
<evidence type="ECO:0000256" key="2">
    <source>
        <dbReference type="ARBA" id="ARBA00003102"/>
    </source>
</evidence>
<dbReference type="GO" id="GO:0006032">
    <property type="term" value="P:chitin catabolic process"/>
    <property type="evidence" value="ECO:0007669"/>
    <property type="project" value="UniProtKB-KW"/>
</dbReference>
<feature type="disulfide bond" evidence="15 16">
    <location>
        <begin position="32"/>
        <end position="44"/>
    </location>
</feature>
<keyword evidence="10 15" id="KW-1015">Disulfide bond</keyword>
<dbReference type="EMBL" id="GHES01006838">
    <property type="protein sequence ID" value="MPA37397.1"/>
    <property type="molecule type" value="Transcribed_RNA"/>
</dbReference>
<dbReference type="PROSITE" id="PS50941">
    <property type="entry name" value="CHIT_BIND_I_2"/>
    <property type="match status" value="1"/>
</dbReference>
<dbReference type="Pfam" id="PF00182">
    <property type="entry name" value="Glyco_hydro_19"/>
    <property type="match status" value="1"/>
</dbReference>
<evidence type="ECO:0000256" key="9">
    <source>
        <dbReference type="ARBA" id="ARBA00023024"/>
    </source>
</evidence>
<feature type="disulfide bond" evidence="15">
    <location>
        <begin position="241"/>
        <end position="273"/>
    </location>
</feature>
<gene>
    <name evidence="19" type="ORF">Din_006838</name>
</gene>
<dbReference type="GO" id="GO:0000272">
    <property type="term" value="P:polysaccharide catabolic process"/>
    <property type="evidence" value="ECO:0007669"/>
    <property type="project" value="UniProtKB-KW"/>
</dbReference>
<reference evidence="19" key="1">
    <citation type="submission" date="2019-08" db="EMBL/GenBank/DDBJ databases">
        <title>Reference gene set and small RNA set construction with multiple tissues from Davidia involucrata Baill.</title>
        <authorList>
            <person name="Yang H."/>
            <person name="Zhou C."/>
            <person name="Li G."/>
            <person name="Wang J."/>
            <person name="Gao P."/>
            <person name="Wang M."/>
            <person name="Wang R."/>
            <person name="Zhao Y."/>
        </authorList>
    </citation>
    <scope>NUCLEOTIDE SEQUENCE</scope>
    <source>
        <tissue evidence="19">Mixed with DoveR01_LX</tissue>
    </source>
</reference>
<dbReference type="CDD" id="cd00325">
    <property type="entry name" value="chitinase_GH19"/>
    <property type="match status" value="1"/>
</dbReference>
<evidence type="ECO:0000256" key="16">
    <source>
        <dbReference type="PROSITE-ProRule" id="PRU00261"/>
    </source>
</evidence>
<dbReference type="CDD" id="cd00035">
    <property type="entry name" value="ChtBD1"/>
    <property type="match status" value="1"/>
</dbReference>
<evidence type="ECO:0000256" key="10">
    <source>
        <dbReference type="ARBA" id="ARBA00023157"/>
    </source>
</evidence>
<dbReference type="InterPro" id="IPR001002">
    <property type="entry name" value="Chitin-bd_1"/>
</dbReference>
<comment type="catalytic activity">
    <reaction evidence="1">
        <text>Random endo-hydrolysis of N-acetyl-beta-D-glucosaminide (1-&gt;4)-beta-linkages in chitin and chitodextrins.</text>
        <dbReference type="EC" id="3.2.1.14"/>
    </reaction>
</comment>
<accession>A0A5B6YZT0</accession>
<dbReference type="SUPFAM" id="SSF57016">
    <property type="entry name" value="Plant lectins/antimicrobial peptides"/>
    <property type="match status" value="1"/>
</dbReference>
<dbReference type="SUPFAM" id="SSF53955">
    <property type="entry name" value="Lysozyme-like"/>
    <property type="match status" value="1"/>
</dbReference>
<evidence type="ECO:0000313" key="19">
    <source>
        <dbReference type="EMBL" id="MPA37397.1"/>
    </source>
</evidence>
<dbReference type="Pfam" id="PF00187">
    <property type="entry name" value="Chitin_bind_1"/>
    <property type="match status" value="1"/>
</dbReference>
<dbReference type="AlphaFoldDB" id="A0A5B6YZT0"/>
<feature type="active site" description="Proton donor" evidence="14">
    <location>
        <position position="135"/>
    </location>
</feature>
<dbReference type="Gene3D" id="3.30.20.10">
    <property type="entry name" value="Endochitinase, domain 2"/>
    <property type="match status" value="1"/>
</dbReference>
<keyword evidence="11" id="KW-0119">Carbohydrate metabolism</keyword>
<dbReference type="FunFam" id="3.30.60.10:FF:000003">
    <property type="entry name" value="Class IV chitinase"/>
    <property type="match status" value="1"/>
</dbReference>
<keyword evidence="5 16" id="KW-0147">Chitin-binding</keyword>
<dbReference type="GO" id="GO:0008061">
    <property type="term" value="F:chitin binding"/>
    <property type="evidence" value="ECO:0007669"/>
    <property type="project" value="UniProtKB-UniRule"/>
</dbReference>
<evidence type="ECO:0000256" key="6">
    <source>
        <dbReference type="ARBA" id="ARBA00022729"/>
    </source>
</evidence>
<dbReference type="PIRSF" id="PIRSF001060">
    <property type="entry name" value="Endochitinase"/>
    <property type="match status" value="1"/>
</dbReference>
<organism evidence="19">
    <name type="scientific">Davidia involucrata</name>
    <name type="common">Dove tree</name>
    <dbReference type="NCBI Taxonomy" id="16924"/>
    <lineage>
        <taxon>Eukaryota</taxon>
        <taxon>Viridiplantae</taxon>
        <taxon>Streptophyta</taxon>
        <taxon>Embryophyta</taxon>
        <taxon>Tracheophyta</taxon>
        <taxon>Spermatophyta</taxon>
        <taxon>Magnoliopsida</taxon>
        <taxon>eudicotyledons</taxon>
        <taxon>Gunneridae</taxon>
        <taxon>Pentapetalae</taxon>
        <taxon>asterids</taxon>
        <taxon>Cornales</taxon>
        <taxon>Nyssaceae</taxon>
        <taxon>Davidia</taxon>
    </lineage>
</organism>
<dbReference type="EC" id="3.2.1.14" evidence="4"/>
<comment type="caution">
    <text evidence="16">Lacks conserved residue(s) required for the propagation of feature annotation.</text>
</comment>
<keyword evidence="13" id="KW-0624">Polysaccharide degradation</keyword>
<name>A0A5B6YZT0_DAVIN</name>
<evidence type="ECO:0000256" key="11">
    <source>
        <dbReference type="ARBA" id="ARBA00023277"/>
    </source>
</evidence>
<keyword evidence="8" id="KW-0611">Plant defense</keyword>
<protein>
    <recommendedName>
        <fullName evidence="4">chitinase</fullName>
        <ecNumber evidence="4">3.2.1.14</ecNumber>
    </recommendedName>
</protein>
<keyword evidence="7 19" id="KW-0378">Hydrolase</keyword>
<dbReference type="GO" id="GO:0006952">
    <property type="term" value="P:defense response"/>
    <property type="evidence" value="ECO:0007669"/>
    <property type="project" value="UniProtKB-KW"/>
</dbReference>
<feature type="domain" description="Chitin-binding type-1" evidence="18">
    <location>
        <begin position="27"/>
        <end position="62"/>
    </location>
</feature>